<gene>
    <name evidence="4" type="primary">LOC110783488</name>
</gene>
<keyword evidence="1" id="KW-0227">DNA damage</keyword>
<dbReference type="SUPFAM" id="SSF52540">
    <property type="entry name" value="P-loop containing nucleoside triphosphate hydrolases"/>
    <property type="match status" value="1"/>
</dbReference>
<dbReference type="GO" id="GO:0005524">
    <property type="term" value="F:ATP binding"/>
    <property type="evidence" value="ECO:0007669"/>
    <property type="project" value="UniProtKB-KW"/>
</dbReference>
<organism evidence="3 4">
    <name type="scientific">Spinacia oleracea</name>
    <name type="common">Spinach</name>
    <dbReference type="NCBI Taxonomy" id="3562"/>
    <lineage>
        <taxon>Eukaryota</taxon>
        <taxon>Viridiplantae</taxon>
        <taxon>Streptophyta</taxon>
        <taxon>Embryophyta</taxon>
        <taxon>Tracheophyta</taxon>
        <taxon>Spermatophyta</taxon>
        <taxon>Magnoliopsida</taxon>
        <taxon>eudicotyledons</taxon>
        <taxon>Gunneridae</taxon>
        <taxon>Pentapetalae</taxon>
        <taxon>Caryophyllales</taxon>
        <taxon>Chenopodiaceae</taxon>
        <taxon>Chenopodioideae</taxon>
        <taxon>Anserineae</taxon>
        <taxon>Spinacia</taxon>
    </lineage>
</organism>
<evidence type="ECO:0000259" key="2">
    <source>
        <dbReference type="Pfam" id="PF05970"/>
    </source>
</evidence>
<evidence type="ECO:0000313" key="3">
    <source>
        <dbReference type="Proteomes" id="UP000813463"/>
    </source>
</evidence>
<dbReference type="RefSeq" id="XP_021843519.2">
    <property type="nucleotide sequence ID" value="XM_021987827.2"/>
</dbReference>
<name>A0A9R0JQS5_SPIOL</name>
<evidence type="ECO:0000313" key="4">
    <source>
        <dbReference type="RefSeq" id="XP_021843519.2"/>
    </source>
</evidence>
<evidence type="ECO:0000256" key="1">
    <source>
        <dbReference type="RuleBase" id="RU363044"/>
    </source>
</evidence>
<keyword evidence="1" id="KW-0547">Nucleotide-binding</keyword>
<dbReference type="GO" id="GO:0006281">
    <property type="term" value="P:DNA repair"/>
    <property type="evidence" value="ECO:0007669"/>
    <property type="project" value="UniProtKB-KW"/>
</dbReference>
<reference evidence="3" key="1">
    <citation type="journal article" date="2021" name="Nat. Commun.">
        <title>Genomic analyses provide insights into spinach domestication and the genetic basis of agronomic traits.</title>
        <authorList>
            <person name="Cai X."/>
            <person name="Sun X."/>
            <person name="Xu C."/>
            <person name="Sun H."/>
            <person name="Wang X."/>
            <person name="Ge C."/>
            <person name="Zhang Z."/>
            <person name="Wang Q."/>
            <person name="Fei Z."/>
            <person name="Jiao C."/>
            <person name="Wang Q."/>
        </authorList>
    </citation>
    <scope>NUCLEOTIDE SEQUENCE [LARGE SCALE GENOMIC DNA]</scope>
    <source>
        <strain evidence="3">cv. Varoflay</strain>
    </source>
</reference>
<accession>A0A9R0JQS5</accession>
<dbReference type="GO" id="GO:0016787">
    <property type="term" value="F:hydrolase activity"/>
    <property type="evidence" value="ECO:0007669"/>
    <property type="project" value="UniProtKB-KW"/>
</dbReference>
<dbReference type="GO" id="GO:0043139">
    <property type="term" value="F:5'-3' DNA helicase activity"/>
    <property type="evidence" value="ECO:0007669"/>
    <property type="project" value="UniProtKB-EC"/>
</dbReference>
<keyword evidence="1" id="KW-0067">ATP-binding</keyword>
<keyword evidence="1" id="KW-0233">DNA recombination</keyword>
<feature type="domain" description="DNA helicase Pif1-like DEAD-box helicase" evidence="2">
    <location>
        <begin position="85"/>
        <end position="250"/>
    </location>
</feature>
<keyword evidence="3" id="KW-1185">Reference proteome</keyword>
<dbReference type="GeneID" id="110783488"/>
<keyword evidence="1" id="KW-0378">Hydrolase</keyword>
<dbReference type="AlphaFoldDB" id="A0A9R0JQS5"/>
<keyword evidence="1" id="KW-0234">DNA repair</keyword>
<dbReference type="GO" id="GO:0000723">
    <property type="term" value="P:telomere maintenance"/>
    <property type="evidence" value="ECO:0007669"/>
    <property type="project" value="InterPro"/>
</dbReference>
<comment type="similarity">
    <text evidence="1">Belongs to the helicase family.</text>
</comment>
<protein>
    <recommendedName>
        <fullName evidence="1">ATP-dependent DNA helicase</fullName>
        <ecNumber evidence="1">5.6.2.3</ecNumber>
    </recommendedName>
</protein>
<sequence>MTYFIDNIDGSATTTYLSDNQTQNYCLCEIEKILDTTNRSLREFPTIPYPEPSLMQQTDNPLIIEEQMYDANLLGREAFNLEEGLNVQQKEVYQAILQATHERAGGLFFVYGSGGTGKTYLWRTLTLKLRSEHRIVIAVASSGIAALLLPSGKTAHSAFCIPIHIHERSCCRINQGSNLALFIAAATLIIWDEALMVHRHAFEAVDRTFRDIMQVNNPAARELVFGGKTVVLGGDFTKFFQMCQGNEEEILLMHPSVNRPLYGLNVRYSN</sequence>
<dbReference type="KEGG" id="soe:110783488"/>
<dbReference type="PANTHER" id="PTHR10492">
    <property type="match status" value="1"/>
</dbReference>
<dbReference type="Pfam" id="PF05970">
    <property type="entry name" value="PIF1"/>
    <property type="match status" value="1"/>
</dbReference>
<dbReference type="InterPro" id="IPR010285">
    <property type="entry name" value="DNA_helicase_pif1-like_DEAD"/>
</dbReference>
<reference evidence="4" key="2">
    <citation type="submission" date="2025-08" db="UniProtKB">
        <authorList>
            <consortium name="RefSeq"/>
        </authorList>
    </citation>
    <scope>IDENTIFICATION</scope>
    <source>
        <tissue evidence="4">Leaf</tissue>
    </source>
</reference>
<dbReference type="Gene3D" id="3.40.50.300">
    <property type="entry name" value="P-loop containing nucleotide triphosphate hydrolases"/>
    <property type="match status" value="1"/>
</dbReference>
<dbReference type="GO" id="GO:0006310">
    <property type="term" value="P:DNA recombination"/>
    <property type="evidence" value="ECO:0007669"/>
    <property type="project" value="UniProtKB-KW"/>
</dbReference>
<comment type="catalytic activity">
    <reaction evidence="1">
        <text>ATP + H2O = ADP + phosphate + H(+)</text>
        <dbReference type="Rhea" id="RHEA:13065"/>
        <dbReference type="ChEBI" id="CHEBI:15377"/>
        <dbReference type="ChEBI" id="CHEBI:15378"/>
        <dbReference type="ChEBI" id="CHEBI:30616"/>
        <dbReference type="ChEBI" id="CHEBI:43474"/>
        <dbReference type="ChEBI" id="CHEBI:456216"/>
        <dbReference type="EC" id="5.6.2.3"/>
    </reaction>
</comment>
<comment type="cofactor">
    <cofactor evidence="1">
        <name>Mg(2+)</name>
        <dbReference type="ChEBI" id="CHEBI:18420"/>
    </cofactor>
</comment>
<dbReference type="InterPro" id="IPR027417">
    <property type="entry name" value="P-loop_NTPase"/>
</dbReference>
<dbReference type="EC" id="5.6.2.3" evidence="1"/>
<dbReference type="PANTHER" id="PTHR10492:SF90">
    <property type="entry name" value="ATP-DEPENDENT DNA HELICASE"/>
    <property type="match status" value="1"/>
</dbReference>
<dbReference type="Proteomes" id="UP000813463">
    <property type="component" value="Chromosome 3"/>
</dbReference>
<proteinExistence type="inferred from homology"/>
<keyword evidence="1" id="KW-0347">Helicase</keyword>